<feature type="region of interest" description="Disordered" evidence="6">
    <location>
        <begin position="229"/>
        <end position="337"/>
    </location>
</feature>
<dbReference type="InterPro" id="IPR050224">
    <property type="entry name" value="TALE_homeobox"/>
</dbReference>
<feature type="compositionally biased region" description="Polar residues" evidence="6">
    <location>
        <begin position="113"/>
        <end position="134"/>
    </location>
</feature>
<dbReference type="InterPro" id="IPR009057">
    <property type="entry name" value="Homeodomain-like_sf"/>
</dbReference>
<evidence type="ECO:0000313" key="9">
    <source>
        <dbReference type="Proteomes" id="UP000765509"/>
    </source>
</evidence>
<feature type="region of interest" description="Disordered" evidence="6">
    <location>
        <begin position="113"/>
        <end position="210"/>
    </location>
</feature>
<dbReference type="GO" id="GO:0006355">
    <property type="term" value="P:regulation of DNA-templated transcription"/>
    <property type="evidence" value="ECO:0007669"/>
    <property type="project" value="InterPro"/>
</dbReference>
<comment type="caution">
    <text evidence="8">The sequence shown here is derived from an EMBL/GenBank/DDBJ whole genome shotgun (WGS) entry which is preliminary data.</text>
</comment>
<evidence type="ECO:0000259" key="7">
    <source>
        <dbReference type="PROSITE" id="PS50071"/>
    </source>
</evidence>
<dbReference type="CDD" id="cd00086">
    <property type="entry name" value="homeodomain"/>
    <property type="match status" value="1"/>
</dbReference>
<comment type="subcellular location">
    <subcellularLocation>
        <location evidence="5">Nucleus</location>
    </subcellularLocation>
</comment>
<dbReference type="GO" id="GO:0003677">
    <property type="term" value="F:DNA binding"/>
    <property type="evidence" value="ECO:0007669"/>
    <property type="project" value="UniProtKB-UniRule"/>
</dbReference>
<accession>A0A9Q3EJM3</accession>
<feature type="domain" description="Homeobox" evidence="7">
    <location>
        <begin position="475"/>
        <end position="534"/>
    </location>
</feature>
<feature type="compositionally biased region" description="Polar residues" evidence="6">
    <location>
        <begin position="455"/>
        <end position="468"/>
    </location>
</feature>
<evidence type="ECO:0000256" key="1">
    <source>
        <dbReference type="ARBA" id="ARBA00005800"/>
    </source>
</evidence>
<keyword evidence="4 5" id="KW-0539">Nucleus</keyword>
<dbReference type="Gene3D" id="1.10.10.60">
    <property type="entry name" value="Homeodomain-like"/>
    <property type="match status" value="1"/>
</dbReference>
<dbReference type="EMBL" id="AVOT02029734">
    <property type="protein sequence ID" value="MBW0522678.1"/>
    <property type="molecule type" value="Genomic_DNA"/>
</dbReference>
<dbReference type="PANTHER" id="PTHR11850">
    <property type="entry name" value="HOMEOBOX PROTEIN TRANSCRIPTION FACTORS"/>
    <property type="match status" value="1"/>
</dbReference>
<feature type="compositionally biased region" description="Polar residues" evidence="6">
    <location>
        <begin position="398"/>
        <end position="417"/>
    </location>
</feature>
<reference evidence="8" key="1">
    <citation type="submission" date="2021-03" db="EMBL/GenBank/DDBJ databases">
        <title>Draft genome sequence of rust myrtle Austropuccinia psidii MF-1, a brazilian biotype.</title>
        <authorList>
            <person name="Quecine M.C."/>
            <person name="Pachon D.M.R."/>
            <person name="Bonatelli M.L."/>
            <person name="Correr F.H."/>
            <person name="Franceschini L.M."/>
            <person name="Leite T.F."/>
            <person name="Margarido G.R.A."/>
            <person name="Almeida C.A."/>
            <person name="Ferrarezi J.A."/>
            <person name="Labate C.A."/>
        </authorList>
    </citation>
    <scope>NUCLEOTIDE SEQUENCE</scope>
    <source>
        <strain evidence="8">MF-1</strain>
    </source>
</reference>
<dbReference type="Pfam" id="PF05920">
    <property type="entry name" value="Homeobox_KN"/>
    <property type="match status" value="1"/>
</dbReference>
<feature type="region of interest" description="Disordered" evidence="6">
    <location>
        <begin position="753"/>
        <end position="774"/>
    </location>
</feature>
<dbReference type="InterPro" id="IPR008422">
    <property type="entry name" value="KN_HD"/>
</dbReference>
<feature type="compositionally biased region" description="Polar residues" evidence="6">
    <location>
        <begin position="753"/>
        <end position="768"/>
    </location>
</feature>
<feature type="compositionally biased region" description="Low complexity" evidence="6">
    <location>
        <begin position="310"/>
        <end position="331"/>
    </location>
</feature>
<feature type="compositionally biased region" description="Basic and acidic residues" evidence="6">
    <location>
        <begin position="153"/>
        <end position="165"/>
    </location>
</feature>
<organism evidence="8 9">
    <name type="scientific">Austropuccinia psidii MF-1</name>
    <dbReference type="NCBI Taxonomy" id="1389203"/>
    <lineage>
        <taxon>Eukaryota</taxon>
        <taxon>Fungi</taxon>
        <taxon>Dikarya</taxon>
        <taxon>Basidiomycota</taxon>
        <taxon>Pucciniomycotina</taxon>
        <taxon>Pucciniomycetes</taxon>
        <taxon>Pucciniales</taxon>
        <taxon>Sphaerophragmiaceae</taxon>
        <taxon>Austropuccinia</taxon>
    </lineage>
</organism>
<protein>
    <recommendedName>
        <fullName evidence="7">Homeobox domain-containing protein</fullName>
    </recommendedName>
</protein>
<feature type="region of interest" description="Disordered" evidence="6">
    <location>
        <begin position="367"/>
        <end position="481"/>
    </location>
</feature>
<feature type="compositionally biased region" description="Low complexity" evidence="6">
    <location>
        <begin position="269"/>
        <end position="283"/>
    </location>
</feature>
<evidence type="ECO:0000256" key="6">
    <source>
        <dbReference type="SAM" id="MobiDB-lite"/>
    </source>
</evidence>
<evidence type="ECO:0000256" key="3">
    <source>
        <dbReference type="ARBA" id="ARBA00023155"/>
    </source>
</evidence>
<comment type="similarity">
    <text evidence="1">Belongs to the TALE/M-ATYP homeobox family.</text>
</comment>
<name>A0A9Q3EJM3_9BASI</name>
<keyword evidence="3 5" id="KW-0371">Homeobox</keyword>
<dbReference type="SMART" id="SM00389">
    <property type="entry name" value="HOX"/>
    <property type="match status" value="1"/>
</dbReference>
<feature type="compositionally biased region" description="Polar residues" evidence="6">
    <location>
        <begin position="367"/>
        <end position="391"/>
    </location>
</feature>
<dbReference type="InterPro" id="IPR001356">
    <property type="entry name" value="HD"/>
</dbReference>
<dbReference type="OrthoDB" id="10056939at2759"/>
<feature type="compositionally biased region" description="Polar residues" evidence="6">
    <location>
        <begin position="194"/>
        <end position="203"/>
    </location>
</feature>
<evidence type="ECO:0000256" key="4">
    <source>
        <dbReference type="ARBA" id="ARBA00023242"/>
    </source>
</evidence>
<proteinExistence type="inferred from homology"/>
<dbReference type="SUPFAM" id="SSF46689">
    <property type="entry name" value="Homeodomain-like"/>
    <property type="match status" value="1"/>
</dbReference>
<dbReference type="AlphaFoldDB" id="A0A9Q3EJM3"/>
<keyword evidence="9" id="KW-1185">Reference proteome</keyword>
<gene>
    <name evidence="8" type="ORF">O181_062393</name>
</gene>
<dbReference type="Proteomes" id="UP000765509">
    <property type="component" value="Unassembled WGS sequence"/>
</dbReference>
<evidence type="ECO:0000313" key="8">
    <source>
        <dbReference type="EMBL" id="MBW0522678.1"/>
    </source>
</evidence>
<evidence type="ECO:0000256" key="2">
    <source>
        <dbReference type="ARBA" id="ARBA00023125"/>
    </source>
</evidence>
<dbReference type="PROSITE" id="PS50071">
    <property type="entry name" value="HOMEOBOX_2"/>
    <property type="match status" value="1"/>
</dbReference>
<feature type="DNA-binding region" description="Homeobox" evidence="5">
    <location>
        <begin position="477"/>
        <end position="535"/>
    </location>
</feature>
<sequence>MASHSSNRIQILDLVGNLVRQIMLACPSPPINVKSDHPFQTAALPPHQHLSIVGASRAPFNSYYHNAPQLRLNTELIRNCTPNFKLLTSADQVRLHDAVGMEKRPLNISQASFSHSHQTTNSVSPPPLQTSSGYSACRAFTQDNYSGGRRHLHSEGDNDIDESHAPCKRPRPASFSQLETRSSEKYGFPDFVSSGHTPPNGFSPSGPGAGVGLVIKEEDVNSLPPIITREEREHDASINTTKLIVQVPPLPHSERHKTDSTTDSDENLENSSSSNKPIDSNSNQLPMQLSSFPGPCNLPLEQYDRNQTNHHAPATPHSASSLSLASQQQAHFSNHPTGYLSAIPSSLPSHSNVQHVVSNCASYPGSPTLTMNTPNSATFPSDQTSSLSPHPSQLGPPSCQSHHLTSPSSPHFRNSATVFPPPPTGHLVGSPYPSGSPAQGLVGLPPPSTRVANVVPSNSSTNASTGTPQWGGMEGQPPRRRGKLPQAVTAILKTWLMAHTGHPYPTEEEKKSLCEQTQLNMNQVSNWFINARRRILVPPTGTNSVHVIRQTGRRQAQSQLSRATANTGMHPPGLHIHNLNHQALSGSPLNSPTIYSPASATSPGLSNGATFEFRCSLPSQSQPSEPFQSGVLPIDRMIHTTPSSTNQWSNSIPNSLRPSTTCATYSGVSAPHGGSVAYFPSHSSYAQYSASQSGPSTPLLPHHSLSYSGYPSHYPITQQRVHSPRCHPNSHPSTPTVSHSYIHRNQAGATYISHASSESVSHTGSPQEAQEKFL</sequence>
<keyword evidence="2 5" id="KW-0238">DNA-binding</keyword>
<dbReference type="GO" id="GO:0005634">
    <property type="term" value="C:nucleus"/>
    <property type="evidence" value="ECO:0007669"/>
    <property type="project" value="UniProtKB-SubCell"/>
</dbReference>
<evidence type="ECO:0000256" key="5">
    <source>
        <dbReference type="PROSITE-ProRule" id="PRU00108"/>
    </source>
</evidence>